<evidence type="ECO:0000313" key="2">
    <source>
        <dbReference type="Proteomes" id="UP000199341"/>
    </source>
</evidence>
<evidence type="ECO:0000313" key="1">
    <source>
        <dbReference type="EMBL" id="SDM92310.1"/>
    </source>
</evidence>
<proteinExistence type="predicted"/>
<gene>
    <name evidence="1" type="ORF">SAMN05216259_10215</name>
</gene>
<dbReference type="STRING" id="310781.SAMN05216259_10215"/>
<reference evidence="1 2" key="1">
    <citation type="submission" date="2016-10" db="EMBL/GenBank/DDBJ databases">
        <authorList>
            <person name="de Groot N.N."/>
        </authorList>
    </citation>
    <scope>NUCLEOTIDE SEQUENCE [LARGE SCALE GENOMIC DNA]</scope>
    <source>
        <strain evidence="1 2">CGMCC 4.2022</strain>
    </source>
</reference>
<dbReference type="EMBL" id="FNIE01000002">
    <property type="protein sequence ID" value="SDM92310.1"/>
    <property type="molecule type" value="Genomic_DNA"/>
</dbReference>
<dbReference type="RefSeq" id="WP_093782763.1">
    <property type="nucleotide sequence ID" value="NZ_FNIE01000002.1"/>
</dbReference>
<protein>
    <submittedName>
        <fullName evidence="1">Uncharacterized protein</fullName>
    </submittedName>
</protein>
<dbReference type="AlphaFoldDB" id="A0A1G9X6B2"/>
<name>A0A1G9X6B2_9ACTN</name>
<sequence length="137" mass="16038">MNFGELFERAVDWLREMWRRLTDWVDHRLRRLLDSRVLDWLAANLDTILAIRDFTVHITNGLIRVVDQREVARLLQHSQFQGASTDAEMARRYRQAIAMAPAASQTRVPMNWRESKAMRDTYGGSLMIDVHNPMEGL</sequence>
<accession>A0A1G9X6B2</accession>
<organism evidence="1 2">
    <name type="scientific">Actinacidiphila guanduensis</name>
    <dbReference type="NCBI Taxonomy" id="310781"/>
    <lineage>
        <taxon>Bacteria</taxon>
        <taxon>Bacillati</taxon>
        <taxon>Actinomycetota</taxon>
        <taxon>Actinomycetes</taxon>
        <taxon>Kitasatosporales</taxon>
        <taxon>Streptomycetaceae</taxon>
        <taxon>Actinacidiphila</taxon>
    </lineage>
</organism>
<keyword evidence="2" id="KW-1185">Reference proteome</keyword>
<dbReference type="Proteomes" id="UP000199341">
    <property type="component" value="Unassembled WGS sequence"/>
</dbReference>